<evidence type="ECO:0000313" key="2">
    <source>
        <dbReference type="Proteomes" id="UP001241603"/>
    </source>
</evidence>
<gene>
    <name evidence="1" type="ORF">QO014_003187</name>
</gene>
<dbReference type="Proteomes" id="UP001241603">
    <property type="component" value="Unassembled WGS sequence"/>
</dbReference>
<accession>A0ABU0H9X4</accession>
<protein>
    <submittedName>
        <fullName evidence="1">Uncharacterized protein</fullName>
    </submittedName>
</protein>
<evidence type="ECO:0000313" key="1">
    <source>
        <dbReference type="EMBL" id="MDQ0438792.1"/>
    </source>
</evidence>
<organism evidence="1 2">
    <name type="scientific">Kaistia dalseonensis</name>
    <dbReference type="NCBI Taxonomy" id="410840"/>
    <lineage>
        <taxon>Bacteria</taxon>
        <taxon>Pseudomonadati</taxon>
        <taxon>Pseudomonadota</taxon>
        <taxon>Alphaproteobacteria</taxon>
        <taxon>Hyphomicrobiales</taxon>
        <taxon>Kaistiaceae</taxon>
        <taxon>Kaistia</taxon>
    </lineage>
</organism>
<name>A0ABU0H9X4_9HYPH</name>
<proteinExistence type="predicted"/>
<sequence>MLVREIAKELDAATAAYAAALDSGDDDGDVLVTLERAAAKEAAALALLAEAKAENVEEIAIKMRVYGGMRISQNWEGLCAQLLISAGRDAEALARRAS</sequence>
<comment type="caution">
    <text evidence="1">The sequence shown here is derived from an EMBL/GenBank/DDBJ whole genome shotgun (WGS) entry which is preliminary data.</text>
</comment>
<keyword evidence="2" id="KW-1185">Reference proteome</keyword>
<dbReference type="RefSeq" id="WP_266349681.1">
    <property type="nucleotide sequence ID" value="NZ_JAPKNG010000004.1"/>
</dbReference>
<reference evidence="1 2" key="1">
    <citation type="submission" date="2023-07" db="EMBL/GenBank/DDBJ databases">
        <title>Genomic Encyclopedia of Type Strains, Phase IV (KMG-IV): sequencing the most valuable type-strain genomes for metagenomic binning, comparative biology and taxonomic classification.</title>
        <authorList>
            <person name="Goeker M."/>
        </authorList>
    </citation>
    <scope>NUCLEOTIDE SEQUENCE [LARGE SCALE GENOMIC DNA]</scope>
    <source>
        <strain evidence="1 2">B6-8</strain>
    </source>
</reference>
<dbReference type="EMBL" id="JAUSVO010000004">
    <property type="protein sequence ID" value="MDQ0438792.1"/>
    <property type="molecule type" value="Genomic_DNA"/>
</dbReference>